<dbReference type="OrthoDB" id="1857825at2759"/>
<evidence type="ECO:0000313" key="2">
    <source>
        <dbReference type="Proteomes" id="UP000244005"/>
    </source>
</evidence>
<dbReference type="OMA" id="SYFQYEM"/>
<dbReference type="Proteomes" id="UP000244005">
    <property type="component" value="Unassembled WGS sequence"/>
</dbReference>
<dbReference type="GO" id="GO:0005694">
    <property type="term" value="C:chromosome"/>
    <property type="evidence" value="ECO:0007669"/>
    <property type="project" value="EnsemblPlants"/>
</dbReference>
<dbReference type="SUPFAM" id="SSF47781">
    <property type="entry name" value="RuvA domain 2-like"/>
    <property type="match status" value="1"/>
</dbReference>
<sequence length="221" mass="24766">MASMCIASSQWKAANLQLLTSLSSALESSGYRLKFSSISPDFIFNQSGVSVAFIVALSWEQLATSTAWDRLAKMDGNFQRSYLLTPLSSDERFIELYFRYKQRTWKPLLIPIRDWNMALKTMLVMVSAHAESKQQDAVSPVVIEQLEFVSSTEAVEHALCAIPGLEVHDVHSLMYGIGPIEAISQASAETILEFTDLSKEKARGVEEFFGNEIYNRTPVLE</sequence>
<dbReference type="Gramene" id="Mp7g08790.1">
    <property type="protein sequence ID" value="Mp7g08790.1.cds"/>
    <property type="gene ID" value="Mp7g08790"/>
</dbReference>
<dbReference type="GO" id="GO:0005634">
    <property type="term" value="C:nucleus"/>
    <property type="evidence" value="ECO:0007669"/>
    <property type="project" value="EnsemblPlants"/>
</dbReference>
<dbReference type="GO" id="GO:0000712">
    <property type="term" value="P:resolution of meiotic recombination intermediates"/>
    <property type="evidence" value="ECO:0007669"/>
    <property type="project" value="InterPro"/>
</dbReference>
<keyword evidence="2" id="KW-1185">Reference proteome</keyword>
<dbReference type="PANTHER" id="PTHR37394:SF1">
    <property type="entry name" value="PROTEIN PARTING DANCERS"/>
    <property type="match status" value="1"/>
</dbReference>
<evidence type="ECO:0008006" key="3">
    <source>
        <dbReference type="Google" id="ProtNLM"/>
    </source>
</evidence>
<proteinExistence type="predicted"/>
<reference evidence="2" key="1">
    <citation type="journal article" date="2017" name="Cell">
        <title>Insights into land plant evolution garnered from the Marchantia polymorpha genome.</title>
        <authorList>
            <person name="Bowman J.L."/>
            <person name="Kohchi T."/>
            <person name="Yamato K.T."/>
            <person name="Jenkins J."/>
            <person name="Shu S."/>
            <person name="Ishizaki K."/>
            <person name="Yamaoka S."/>
            <person name="Nishihama R."/>
            <person name="Nakamura Y."/>
            <person name="Berger F."/>
            <person name="Adam C."/>
            <person name="Aki S.S."/>
            <person name="Althoff F."/>
            <person name="Araki T."/>
            <person name="Arteaga-Vazquez M.A."/>
            <person name="Balasubrmanian S."/>
            <person name="Barry K."/>
            <person name="Bauer D."/>
            <person name="Boehm C.R."/>
            <person name="Briginshaw L."/>
            <person name="Caballero-Perez J."/>
            <person name="Catarino B."/>
            <person name="Chen F."/>
            <person name="Chiyoda S."/>
            <person name="Chovatia M."/>
            <person name="Davies K.M."/>
            <person name="Delmans M."/>
            <person name="Demura T."/>
            <person name="Dierschke T."/>
            <person name="Dolan L."/>
            <person name="Dorantes-Acosta A.E."/>
            <person name="Eklund D.M."/>
            <person name="Florent S.N."/>
            <person name="Flores-Sandoval E."/>
            <person name="Fujiyama A."/>
            <person name="Fukuzawa H."/>
            <person name="Galik B."/>
            <person name="Grimanelli D."/>
            <person name="Grimwood J."/>
            <person name="Grossniklaus U."/>
            <person name="Hamada T."/>
            <person name="Haseloff J."/>
            <person name="Hetherington A.J."/>
            <person name="Higo A."/>
            <person name="Hirakawa Y."/>
            <person name="Hundley H.N."/>
            <person name="Ikeda Y."/>
            <person name="Inoue K."/>
            <person name="Inoue S.I."/>
            <person name="Ishida S."/>
            <person name="Jia Q."/>
            <person name="Kakita M."/>
            <person name="Kanazawa T."/>
            <person name="Kawai Y."/>
            <person name="Kawashima T."/>
            <person name="Kennedy M."/>
            <person name="Kinose K."/>
            <person name="Kinoshita T."/>
            <person name="Kohara Y."/>
            <person name="Koide E."/>
            <person name="Komatsu K."/>
            <person name="Kopischke S."/>
            <person name="Kubo M."/>
            <person name="Kyozuka J."/>
            <person name="Lagercrantz U."/>
            <person name="Lin S.S."/>
            <person name="Lindquist E."/>
            <person name="Lipzen A.M."/>
            <person name="Lu C.W."/>
            <person name="De Luna E."/>
            <person name="Martienssen R.A."/>
            <person name="Minamino N."/>
            <person name="Mizutani M."/>
            <person name="Mizutani M."/>
            <person name="Mochizuki N."/>
            <person name="Monte I."/>
            <person name="Mosher R."/>
            <person name="Nagasaki H."/>
            <person name="Nakagami H."/>
            <person name="Naramoto S."/>
            <person name="Nishitani K."/>
            <person name="Ohtani M."/>
            <person name="Okamoto T."/>
            <person name="Okumura M."/>
            <person name="Phillips J."/>
            <person name="Pollak B."/>
            <person name="Reinders A."/>
            <person name="Rovekamp M."/>
            <person name="Sano R."/>
            <person name="Sawa S."/>
            <person name="Schmid M.W."/>
            <person name="Shirakawa M."/>
            <person name="Solano R."/>
            <person name="Spunde A."/>
            <person name="Suetsugu N."/>
            <person name="Sugano S."/>
            <person name="Sugiyama A."/>
            <person name="Sun R."/>
            <person name="Suzuki Y."/>
            <person name="Takenaka M."/>
            <person name="Takezawa D."/>
            <person name="Tomogane H."/>
            <person name="Tsuzuki M."/>
            <person name="Ueda T."/>
            <person name="Umeda M."/>
            <person name="Ward J.M."/>
            <person name="Watanabe Y."/>
            <person name="Yazaki K."/>
            <person name="Yokoyama R."/>
            <person name="Yoshitake Y."/>
            <person name="Yotsui I."/>
            <person name="Zachgo S."/>
            <person name="Schmutz J."/>
        </authorList>
    </citation>
    <scope>NUCLEOTIDE SEQUENCE [LARGE SCALE GENOMIC DNA]</scope>
    <source>
        <strain evidence="2">Tak-1</strain>
    </source>
</reference>
<dbReference type="PANTHER" id="PTHR37394">
    <property type="entry name" value="PROTEIN PARTING DANCERS"/>
    <property type="match status" value="1"/>
</dbReference>
<dbReference type="InterPro" id="IPR039172">
    <property type="entry name" value="PTD"/>
</dbReference>
<dbReference type="EMBL" id="KZ772740">
    <property type="protein sequence ID" value="PTQ35810.1"/>
    <property type="molecule type" value="Genomic_DNA"/>
</dbReference>
<protein>
    <recommendedName>
        <fullName evidence="3">DisA/LigA helix-hairpin-helix motif domain-containing protein</fullName>
    </recommendedName>
</protein>
<dbReference type="InterPro" id="IPR010994">
    <property type="entry name" value="RuvA_2-like"/>
</dbReference>
<gene>
    <name evidence="1" type="ORF">MARPO_0068s0032</name>
</gene>
<dbReference type="AlphaFoldDB" id="A0A2R6WPL5"/>
<evidence type="ECO:0000313" key="1">
    <source>
        <dbReference type="EMBL" id="PTQ35810.1"/>
    </source>
</evidence>
<name>A0A2R6WPL5_MARPO</name>
<organism evidence="1 2">
    <name type="scientific">Marchantia polymorpha</name>
    <name type="common">Common liverwort</name>
    <name type="synonym">Marchantia aquatica</name>
    <dbReference type="NCBI Taxonomy" id="3197"/>
    <lineage>
        <taxon>Eukaryota</taxon>
        <taxon>Viridiplantae</taxon>
        <taxon>Streptophyta</taxon>
        <taxon>Embryophyta</taxon>
        <taxon>Marchantiophyta</taxon>
        <taxon>Marchantiopsida</taxon>
        <taxon>Marchantiidae</taxon>
        <taxon>Marchantiales</taxon>
        <taxon>Marchantiaceae</taxon>
        <taxon>Marchantia</taxon>
    </lineage>
</organism>
<accession>A0A2R6WPL5</accession>